<dbReference type="SUPFAM" id="SSF51905">
    <property type="entry name" value="FAD/NAD(P)-binding domain"/>
    <property type="match status" value="1"/>
</dbReference>
<gene>
    <name evidence="3" type="ORF">HRH59_03960</name>
</gene>
<comment type="caution">
    <text evidence="3">The sequence shown here is derived from an EMBL/GenBank/DDBJ whole genome shotgun (WGS) entry which is preliminary data.</text>
</comment>
<dbReference type="RefSeq" id="WP_173499975.1">
    <property type="nucleotide sequence ID" value="NZ_JABSOD010000003.1"/>
</dbReference>
<dbReference type="PANTHER" id="PTHR43747">
    <property type="entry name" value="FAD-BINDING PROTEIN"/>
    <property type="match status" value="1"/>
</dbReference>
<dbReference type="AlphaFoldDB" id="A0A7Y5ANP2"/>
<dbReference type="PANTHER" id="PTHR43747:SF4">
    <property type="entry name" value="FLAVIN-DEPENDENT TRYPTOPHAN HALOGENASE"/>
    <property type="match status" value="1"/>
</dbReference>
<organism evidence="3 4">
    <name type="scientific">Rheinheimera lutimaris</name>
    <dbReference type="NCBI Taxonomy" id="2740584"/>
    <lineage>
        <taxon>Bacteria</taxon>
        <taxon>Pseudomonadati</taxon>
        <taxon>Pseudomonadota</taxon>
        <taxon>Gammaproteobacteria</taxon>
        <taxon>Chromatiales</taxon>
        <taxon>Chromatiaceae</taxon>
        <taxon>Rheinheimera</taxon>
    </lineage>
</organism>
<dbReference type="InterPro" id="IPR033856">
    <property type="entry name" value="Trp_halogen"/>
</dbReference>
<keyword evidence="2" id="KW-0274">FAD</keyword>
<sequence>MVSAPKKINKVVIVGGGSAGWITACLLRKHLAADITIELVGAPEIATIGVGEGSTPQLRGLFDTLGIPEAEWMSACNATYKLGIEFNGWTDVPGYSRYFHPFVAQTDLHTQDVFIHSCYYRRLGLDVNANPDHYFLNAALAQQGRQPLADESFPFSVEYGYHFDSTLLGRFLATYAKSLGVTYREFSVSDVVIAEDGSISALVSAQHGVLEADFFVDCTGFSARLISQALGVKFISYSANLFNDAAVVMQTPCLPDEKLMTQSTALSNGWAWRIPLTSRVGNGYVYSSKYCSAEQAEQELRAHLGVDDSVVARHLKMKVGRLEQHWYKNCLAVGLSQGFIEPLEATALHLVQTTVEMFADCLVKGNYSDALQPEFNQRINTRFEGIRDYIVGHYRLNNRTDSQYWRDNAANEDLPLHLKGLTQAWLSREDIGPYLTANKLDSYYSINSWHCLFSGYGIYPSQLVPADSTKPEVQSFLRRIDDVGHFNRMCSQHYPLNKPR</sequence>
<reference evidence="3 4" key="1">
    <citation type="submission" date="2020-06" db="EMBL/GenBank/DDBJ databases">
        <title>Rheinheimera sp. nov., a marine bacterium isolated from coastal.</title>
        <authorList>
            <person name="Yu Q."/>
            <person name="Qi Y."/>
            <person name="Pu J."/>
        </authorList>
    </citation>
    <scope>NUCLEOTIDE SEQUENCE [LARGE SCALE GENOMIC DNA]</scope>
    <source>
        <strain evidence="3 4">YQF-2</strain>
    </source>
</reference>
<dbReference type="Pfam" id="PF04820">
    <property type="entry name" value="Trp_halogenase"/>
    <property type="match status" value="1"/>
</dbReference>
<dbReference type="GO" id="GO:0000166">
    <property type="term" value="F:nucleotide binding"/>
    <property type="evidence" value="ECO:0007669"/>
    <property type="project" value="UniProtKB-KW"/>
</dbReference>
<protein>
    <submittedName>
        <fullName evidence="3">Tryptophan 7-halogenase</fullName>
    </submittedName>
</protein>
<evidence type="ECO:0000313" key="4">
    <source>
        <dbReference type="Proteomes" id="UP000523161"/>
    </source>
</evidence>
<dbReference type="PIRSF" id="PIRSF011396">
    <property type="entry name" value="Trp_halogenase"/>
    <property type="match status" value="1"/>
</dbReference>
<accession>A0A7Y5ANP2</accession>
<feature type="binding site" evidence="2">
    <location>
        <position position="188"/>
    </location>
    <ligand>
        <name>FAD</name>
        <dbReference type="ChEBI" id="CHEBI:57692"/>
    </ligand>
</feature>
<dbReference type="InterPro" id="IPR050816">
    <property type="entry name" value="Flavin-dep_Halogenase_NPB"/>
</dbReference>
<dbReference type="GO" id="GO:0004497">
    <property type="term" value="F:monooxygenase activity"/>
    <property type="evidence" value="ECO:0007669"/>
    <property type="project" value="InterPro"/>
</dbReference>
<evidence type="ECO:0000256" key="2">
    <source>
        <dbReference type="PIRSR" id="PIRSR011396-2"/>
    </source>
</evidence>
<feature type="binding site" evidence="2">
    <location>
        <position position="81"/>
    </location>
    <ligand>
        <name>7-chloro-L-tryptophan</name>
        <dbReference type="ChEBI" id="CHEBI:58713"/>
    </ligand>
</feature>
<evidence type="ECO:0000256" key="1">
    <source>
        <dbReference type="PIRSR" id="PIRSR011396-1"/>
    </source>
</evidence>
<proteinExistence type="predicted"/>
<dbReference type="Proteomes" id="UP000523161">
    <property type="component" value="Unassembled WGS sequence"/>
</dbReference>
<dbReference type="Gene3D" id="3.50.50.60">
    <property type="entry name" value="FAD/NAD(P)-binding domain"/>
    <property type="match status" value="1"/>
</dbReference>
<feature type="active site" evidence="1">
    <location>
        <position position="81"/>
    </location>
</feature>
<evidence type="ECO:0000313" key="3">
    <source>
        <dbReference type="EMBL" id="NRQ41725.1"/>
    </source>
</evidence>
<feature type="binding site" evidence="2">
    <location>
        <position position="335"/>
    </location>
    <ligand>
        <name>FAD</name>
        <dbReference type="ChEBI" id="CHEBI:57692"/>
    </ligand>
</feature>
<dbReference type="InterPro" id="IPR036188">
    <property type="entry name" value="FAD/NAD-bd_sf"/>
</dbReference>
<dbReference type="InterPro" id="IPR006905">
    <property type="entry name" value="Flavin_halogenase"/>
</dbReference>
<name>A0A7Y5ANP2_9GAMM</name>
<keyword evidence="4" id="KW-1185">Reference proteome</keyword>
<keyword evidence="2" id="KW-0285">Flavoprotein</keyword>
<keyword evidence="2" id="KW-0547">Nucleotide-binding</keyword>
<feature type="binding site" evidence="2">
    <location>
        <position position="344"/>
    </location>
    <ligand>
        <name>L-tryptophan</name>
        <dbReference type="ChEBI" id="CHEBI:57912"/>
    </ligand>
</feature>
<feature type="binding site" evidence="2">
    <location>
        <begin position="16"/>
        <end position="19"/>
    </location>
    <ligand>
        <name>FAD</name>
        <dbReference type="ChEBI" id="CHEBI:57692"/>
    </ligand>
</feature>
<dbReference type="PROSITE" id="PS51257">
    <property type="entry name" value="PROKAR_LIPOPROTEIN"/>
    <property type="match status" value="1"/>
</dbReference>
<dbReference type="EMBL" id="JABSOD010000003">
    <property type="protein sequence ID" value="NRQ41725.1"/>
    <property type="molecule type" value="Genomic_DNA"/>
</dbReference>